<keyword evidence="4" id="KW-1185">Reference proteome</keyword>
<feature type="compositionally biased region" description="Polar residues" evidence="1">
    <location>
        <begin position="598"/>
        <end position="616"/>
    </location>
</feature>
<dbReference type="KEGG" id="tbl:TBLA_0A09840"/>
<dbReference type="Pfam" id="PF08101">
    <property type="entry name" value="Msb1-Mug8_dom"/>
    <property type="match status" value="1"/>
</dbReference>
<evidence type="ECO:0000256" key="1">
    <source>
        <dbReference type="SAM" id="MobiDB-lite"/>
    </source>
</evidence>
<dbReference type="STRING" id="1071380.I2GXB5"/>
<feature type="compositionally biased region" description="Low complexity" evidence="1">
    <location>
        <begin position="555"/>
        <end position="582"/>
    </location>
</feature>
<feature type="region of interest" description="Disordered" evidence="1">
    <location>
        <begin position="835"/>
        <end position="931"/>
    </location>
</feature>
<dbReference type="PANTHER" id="PTHR28093:SF1">
    <property type="entry name" value="MORPHOGENESIS-RELATED PROTEIN MSB1"/>
    <property type="match status" value="1"/>
</dbReference>
<proteinExistence type="predicted"/>
<feature type="compositionally biased region" description="Polar residues" evidence="1">
    <location>
        <begin position="1181"/>
        <end position="1202"/>
    </location>
</feature>
<dbReference type="OrthoDB" id="3362494at2759"/>
<dbReference type="GeneID" id="14493574"/>
<accession>I2GXB5</accession>
<feature type="compositionally biased region" description="Basic residues" evidence="1">
    <location>
        <begin position="905"/>
        <end position="922"/>
    </location>
</feature>
<feature type="compositionally biased region" description="Low complexity" evidence="1">
    <location>
        <begin position="531"/>
        <end position="543"/>
    </location>
</feature>
<dbReference type="eggNOG" id="ENOG502RBV5">
    <property type="taxonomic scope" value="Eukaryota"/>
</dbReference>
<feature type="compositionally biased region" description="Polar residues" evidence="1">
    <location>
        <begin position="976"/>
        <end position="986"/>
    </location>
</feature>
<dbReference type="RefSeq" id="XP_004178286.1">
    <property type="nucleotide sequence ID" value="XM_004178238.1"/>
</dbReference>
<feature type="compositionally biased region" description="Polar residues" evidence="1">
    <location>
        <begin position="1297"/>
        <end position="1310"/>
    </location>
</feature>
<dbReference type="Proteomes" id="UP000002866">
    <property type="component" value="Chromosome 1"/>
</dbReference>
<feature type="domain" description="Meiotically up-regulated protein Msb1/Mug8" evidence="2">
    <location>
        <begin position="100"/>
        <end position="506"/>
    </location>
</feature>
<evidence type="ECO:0000313" key="3">
    <source>
        <dbReference type="EMBL" id="CCH58767.1"/>
    </source>
</evidence>
<evidence type="ECO:0000313" key="4">
    <source>
        <dbReference type="Proteomes" id="UP000002866"/>
    </source>
</evidence>
<feature type="compositionally biased region" description="Basic and acidic residues" evidence="1">
    <location>
        <begin position="46"/>
        <end position="57"/>
    </location>
</feature>
<dbReference type="PANTHER" id="PTHR28093">
    <property type="entry name" value="MORPHOGENESIS-RELATED PROTEIN MSB1"/>
    <property type="match status" value="1"/>
</dbReference>
<gene>
    <name evidence="3" type="primary">TBLA0A09840</name>
    <name evidence="3" type="ORF">TBLA_0A09840</name>
</gene>
<sequence length="1388" mass="155153">MSSTQFIDNHPSLNLDPEKEQSQSQTKDSDPDPDPDQSTTTAPEQDQDKDKTPKITEDSLPTTKEGPNHVDTPEIKIPLDINDITGLQTYLELPSSFTWEVARTPIHWLTIELKRRAKTTKNLLLPFRSPQDNTNLVYLLTILFPNESIPDSQLTEKEIIGHINKNNVWTLIQCLKYIWCRLPNGGILHYKQYLKFKKDELSNELPNDSFFNILPKYLDGKDQASIVYDFFDLIKIITSNGFITNINSIDTCKIYGIWCFGGLNDCIFYSGEDTAEHTSKSVNSSNSPLEIGIEGYFKIANALFHLYLSFLRHFTKNGIKKTSSINNELKKLLIDYDYPPIDFKINSNLITIPLVQLHTPVPSDDLWQLLNRCKMNLNLNFDNPDLFKSRENFALLKILFKNLKDIKDLNNSFTEDTENNVKSLTTRHSTLNTNWPHSKYVSEKNTIQFDDYLQIKNVEIDKTFYWSWLSTLSNEQSNKKKSLFGRCVLLEFNISNNLNKFIFFEDTQINNKEEPEIKPLKVKKEYTKHSSLISPSNIASSNLDPKPISSKRHSSTSTKSTPTPITSNSKSNTSNDTSTPSVRSHRRKNSRRHHSHITPKTSNSSTHTADSLSNGLTNKNSSNDTESSNESNAVTPPAMTPQNTGSAFFVSQTLDKPFGSSNSTTPFQGFKKLDAKYDKWKNFTNNFKAKKNSNFSNLLSNNNSIHTVSDFNFSILKNKNPTSTNTSASTSTSTNNNDNKSTPFFYSFKSDPNTSRASFLIKDTNLMKKSISLKSLNKQELKAKLHPVDPALKTSSISTKPTLPITIIQLNGDINNTKLPNGAKLTSSTKFTNSTKISSNTKVTGSIQDTSTKSEETTNKSTRKSSRIHTQSGTADVNSTISETNSSHKHRHHRHSHKSDPSSKARSHRHHSHSNSNHHSKSRSNTQFNNVPKSTVIEELELKELDDKIFSTLNNEEDDQDVRDLRSDNSSIYTINNEENTSLRKVSTSQSSKTKHSKDSSKNTTVENDVNSDSLSVSIQTITVNKSILHPLSNNIIQSSEVPLTPPPIPKKIPLNNSSPSLSTPFSTQSLLDNIKVQQQQQFSDTTTQFSDTTTQFPIPELSQNTNVQTQLTLANFQDSAPAVLLDNNNINHTPILYSKKENILIARGTIPETNENIPQNNFNPQTIIVNSNGPKTMGNSSNFITDNTASQHNVQGSSEDNISSPTSSVSTSSFVSTSITPVTHTDNYNTPITPFSNVFSDNQGETFNNIDVKFSKTIASSIPETNTSPTREYQYQGTRNGRNDIFESIITQIGSNNTDNKIQSNTTLDTPILNSKSSLSPPPQLPLSPSTLSNNGTMNSNSPRQSRNSISSSENSDTSGSYISSGGITDYDEVMQSPTSNPFTIHI</sequence>
<dbReference type="InParanoid" id="I2GXB5"/>
<reference evidence="3 4" key="1">
    <citation type="journal article" date="2011" name="Proc. Natl. Acad. Sci. U.S.A.">
        <title>Evolutionary erosion of yeast sex chromosomes by mating-type switching accidents.</title>
        <authorList>
            <person name="Gordon J.L."/>
            <person name="Armisen D."/>
            <person name="Proux-Wera E."/>
            <person name="Oheigeartaigh S.S."/>
            <person name="Byrne K.P."/>
            <person name="Wolfe K.H."/>
        </authorList>
    </citation>
    <scope>NUCLEOTIDE SEQUENCE [LARGE SCALE GENOMIC DNA]</scope>
    <source>
        <strain evidence="4">ATCC 34711 / CBS 6284 / DSM 70876 / NBRC 10599 / NRRL Y-10934 / UCD 77-7</strain>
    </source>
</reference>
<dbReference type="EMBL" id="HE806316">
    <property type="protein sequence ID" value="CCH58767.1"/>
    <property type="molecule type" value="Genomic_DNA"/>
</dbReference>
<dbReference type="InterPro" id="IPR037508">
    <property type="entry name" value="Msb1/Mug8"/>
</dbReference>
<evidence type="ECO:0000259" key="2">
    <source>
        <dbReference type="Pfam" id="PF08101"/>
    </source>
</evidence>
<feature type="compositionally biased region" description="Low complexity" evidence="1">
    <location>
        <begin position="1328"/>
        <end position="1370"/>
    </location>
</feature>
<feature type="compositionally biased region" description="Polar residues" evidence="1">
    <location>
        <begin position="835"/>
        <end position="849"/>
    </location>
</feature>
<dbReference type="InterPro" id="IPR012965">
    <property type="entry name" value="Msb1/Mug8_dom"/>
</dbReference>
<feature type="compositionally biased region" description="Low complexity" evidence="1">
    <location>
        <begin position="617"/>
        <end position="632"/>
    </location>
</feature>
<name>I2GXB5_HENB6</name>
<dbReference type="HOGENOM" id="CLU_255121_0_0_1"/>
<protein>
    <recommendedName>
        <fullName evidence="2">Meiotically up-regulated protein Msb1/Mug8 domain-containing protein</fullName>
    </recommendedName>
</protein>
<feature type="region of interest" description="Disordered" evidence="1">
    <location>
        <begin position="976"/>
        <end position="1009"/>
    </location>
</feature>
<feature type="compositionally biased region" description="Basic residues" evidence="1">
    <location>
        <begin position="583"/>
        <end position="597"/>
    </location>
</feature>
<feature type="compositionally biased region" description="Polar residues" evidence="1">
    <location>
        <begin position="1377"/>
        <end position="1388"/>
    </location>
</feature>
<feature type="region of interest" description="Disordered" evidence="1">
    <location>
        <begin position="1181"/>
        <end position="1209"/>
    </location>
</feature>
<feature type="compositionally biased region" description="Polar residues" evidence="1">
    <location>
        <begin position="868"/>
        <end position="885"/>
    </location>
</feature>
<feature type="compositionally biased region" description="Basic residues" evidence="1">
    <location>
        <begin position="887"/>
        <end position="897"/>
    </location>
</feature>
<feature type="region of interest" description="Disordered" evidence="1">
    <location>
        <begin position="531"/>
        <end position="645"/>
    </location>
</feature>
<feature type="region of interest" description="Disordered" evidence="1">
    <location>
        <begin position="1"/>
        <end position="74"/>
    </location>
</feature>
<organism evidence="3 4">
    <name type="scientific">Henningerozyma blattae (strain ATCC 34711 / CBS 6284 / DSM 70876 / NBRC 10599 / NRRL Y-10934 / UCD 77-7)</name>
    <name type="common">Yeast</name>
    <name type="synonym">Tetrapisispora blattae</name>
    <dbReference type="NCBI Taxonomy" id="1071380"/>
    <lineage>
        <taxon>Eukaryota</taxon>
        <taxon>Fungi</taxon>
        <taxon>Dikarya</taxon>
        <taxon>Ascomycota</taxon>
        <taxon>Saccharomycotina</taxon>
        <taxon>Saccharomycetes</taxon>
        <taxon>Saccharomycetales</taxon>
        <taxon>Saccharomycetaceae</taxon>
        <taxon>Henningerozyma</taxon>
    </lineage>
</organism>
<feature type="region of interest" description="Disordered" evidence="1">
    <location>
        <begin position="1297"/>
        <end position="1388"/>
    </location>
</feature>